<evidence type="ECO:0000256" key="4">
    <source>
        <dbReference type="ARBA" id="ARBA00023284"/>
    </source>
</evidence>
<dbReference type="Proteomes" id="UP000321362">
    <property type="component" value="Chromosome"/>
</dbReference>
<feature type="signal peptide" evidence="5">
    <location>
        <begin position="1"/>
        <end position="21"/>
    </location>
</feature>
<dbReference type="Pfam" id="PF14289">
    <property type="entry name" value="DUF4369"/>
    <property type="match status" value="1"/>
</dbReference>
<dbReference type="AlphaFoldDB" id="A0A5B8W953"/>
<name>A0A5B8W953_9SPHI</name>
<evidence type="ECO:0000313" key="7">
    <source>
        <dbReference type="EMBL" id="QEC80540.1"/>
    </source>
</evidence>
<dbReference type="InterPro" id="IPR050553">
    <property type="entry name" value="Thioredoxin_ResA/DsbE_sf"/>
</dbReference>
<evidence type="ECO:0000256" key="2">
    <source>
        <dbReference type="ARBA" id="ARBA00022748"/>
    </source>
</evidence>
<dbReference type="PANTHER" id="PTHR42852">
    <property type="entry name" value="THIOL:DISULFIDE INTERCHANGE PROTEIN DSBE"/>
    <property type="match status" value="1"/>
</dbReference>
<keyword evidence="8" id="KW-1185">Reference proteome</keyword>
<comment type="subcellular location">
    <subcellularLocation>
        <location evidence="1">Cell envelope</location>
    </subcellularLocation>
</comment>
<dbReference type="PROSITE" id="PS51352">
    <property type="entry name" value="THIOREDOXIN_2"/>
    <property type="match status" value="1"/>
</dbReference>
<accession>A0A5B8W953</accession>
<evidence type="ECO:0000256" key="5">
    <source>
        <dbReference type="SAM" id="SignalP"/>
    </source>
</evidence>
<dbReference type="GO" id="GO:0016491">
    <property type="term" value="F:oxidoreductase activity"/>
    <property type="evidence" value="ECO:0007669"/>
    <property type="project" value="InterPro"/>
</dbReference>
<evidence type="ECO:0000313" key="8">
    <source>
        <dbReference type="Proteomes" id="UP000321362"/>
    </source>
</evidence>
<evidence type="ECO:0000256" key="1">
    <source>
        <dbReference type="ARBA" id="ARBA00004196"/>
    </source>
</evidence>
<organism evidence="7 8">
    <name type="scientific">Mucilaginibacter ginsenosidivorax</name>
    <dbReference type="NCBI Taxonomy" id="862126"/>
    <lineage>
        <taxon>Bacteria</taxon>
        <taxon>Pseudomonadati</taxon>
        <taxon>Bacteroidota</taxon>
        <taxon>Sphingobacteriia</taxon>
        <taxon>Sphingobacteriales</taxon>
        <taxon>Sphingobacteriaceae</taxon>
        <taxon>Mucilaginibacter</taxon>
    </lineage>
</organism>
<feature type="chain" id="PRO_5023119198" evidence="5">
    <location>
        <begin position="22"/>
        <end position="385"/>
    </location>
</feature>
<dbReference type="GO" id="GO:0016209">
    <property type="term" value="F:antioxidant activity"/>
    <property type="evidence" value="ECO:0007669"/>
    <property type="project" value="InterPro"/>
</dbReference>
<dbReference type="GO" id="GO:0017004">
    <property type="term" value="P:cytochrome complex assembly"/>
    <property type="evidence" value="ECO:0007669"/>
    <property type="project" value="UniProtKB-KW"/>
</dbReference>
<protein>
    <submittedName>
        <fullName evidence="7">AhpC/TSA family protein</fullName>
    </submittedName>
</protein>
<feature type="domain" description="Thioredoxin" evidence="6">
    <location>
        <begin position="246"/>
        <end position="385"/>
    </location>
</feature>
<dbReference type="CDD" id="cd02966">
    <property type="entry name" value="TlpA_like_family"/>
    <property type="match status" value="1"/>
</dbReference>
<dbReference type="PANTHER" id="PTHR42852:SF6">
    <property type="entry name" value="THIOL:DISULFIDE INTERCHANGE PROTEIN DSBE"/>
    <property type="match status" value="1"/>
</dbReference>
<dbReference type="InterPro" id="IPR013766">
    <property type="entry name" value="Thioredoxin_domain"/>
</dbReference>
<sequence length="385" mass="42435">MKMKKGIIMILTALAPCIASAQTANNFTITGHIGNLNAPAKAYLDYMDNMDNGANHTDSAVLVNGTFKFTGHNSGYATARMALSHDGSGKDRAIYMPTSDVIYIYFGKENVVIASKDSLANAVFTGSKVYDEFQAYVKTTGGTVMQFAKEANAEISSSPELQNDQEFVKEVGERYHKKMDEHFAKQIQFAKDHPDSYFGLVGLSEGIGNKFDPKIVKPIFNALKKEYQLTDAGKELKQRIEAMENIVIGAQAPAFTQNDVNGKPVSLASYKGKYVLVDFWASWCSPCRAENPNLVDQYKIYKAKGFEILSVSLDSDHGKWVNAIAADNLTWTHVSDLKGWNNAVGHLYGVRAVPQNFLLDKDGKVIGVNLIGEELNKKLAETFKN</sequence>
<evidence type="ECO:0000259" key="6">
    <source>
        <dbReference type="PROSITE" id="PS51352"/>
    </source>
</evidence>
<dbReference type="OrthoDB" id="750178at2"/>
<dbReference type="SUPFAM" id="SSF52833">
    <property type="entry name" value="Thioredoxin-like"/>
    <property type="match status" value="1"/>
</dbReference>
<dbReference type="Pfam" id="PF00578">
    <property type="entry name" value="AhpC-TSA"/>
    <property type="match status" value="1"/>
</dbReference>
<keyword evidence="5" id="KW-0732">Signal</keyword>
<gene>
    <name evidence="7" type="ORF">FSB76_18190</name>
</gene>
<proteinExistence type="predicted"/>
<dbReference type="GO" id="GO:0030313">
    <property type="term" value="C:cell envelope"/>
    <property type="evidence" value="ECO:0007669"/>
    <property type="project" value="UniProtKB-SubCell"/>
</dbReference>
<dbReference type="InterPro" id="IPR000866">
    <property type="entry name" value="AhpC/TSA"/>
</dbReference>
<evidence type="ECO:0000256" key="3">
    <source>
        <dbReference type="ARBA" id="ARBA00023157"/>
    </source>
</evidence>
<dbReference type="EMBL" id="CP042437">
    <property type="protein sequence ID" value="QEC80540.1"/>
    <property type="molecule type" value="Genomic_DNA"/>
</dbReference>
<dbReference type="InterPro" id="IPR036249">
    <property type="entry name" value="Thioredoxin-like_sf"/>
</dbReference>
<keyword evidence="2" id="KW-0201">Cytochrome c-type biogenesis</keyword>
<dbReference type="Gene3D" id="3.40.30.10">
    <property type="entry name" value="Glutaredoxin"/>
    <property type="match status" value="1"/>
</dbReference>
<keyword evidence="4" id="KW-0676">Redox-active center</keyword>
<dbReference type="KEGG" id="mgk:FSB76_18190"/>
<dbReference type="InterPro" id="IPR025380">
    <property type="entry name" value="DUF4369"/>
</dbReference>
<keyword evidence="3" id="KW-1015">Disulfide bond</keyword>
<reference evidence="7 8" key="1">
    <citation type="journal article" date="2013" name="J. Microbiol.">
        <title>Mucilaginibacter ginsenosidivorax sp. nov., with ginsenoside converting activity isolated from sediment.</title>
        <authorList>
            <person name="Kim J.K."/>
            <person name="Choi T.E."/>
            <person name="Liu Q.M."/>
            <person name="Park H.Y."/>
            <person name="Yi T.H."/>
            <person name="Yoon M.H."/>
            <person name="Kim S.C."/>
            <person name="Im W.T."/>
        </authorList>
    </citation>
    <scope>NUCLEOTIDE SEQUENCE [LARGE SCALE GENOMIC DNA]</scope>
    <source>
        <strain evidence="7 8">KHI28</strain>
    </source>
</reference>